<comment type="caution">
    <text evidence="1">The sequence shown here is derived from an EMBL/GenBank/DDBJ whole genome shotgun (WGS) entry which is preliminary data.</text>
</comment>
<keyword evidence="2" id="KW-1185">Reference proteome</keyword>
<proteinExistence type="predicted"/>
<protein>
    <submittedName>
        <fullName evidence="1">Uncharacterized protein</fullName>
    </submittedName>
</protein>
<reference evidence="1 2" key="1">
    <citation type="submission" date="2019-02" db="EMBL/GenBank/DDBJ databases">
        <title>The genomic architecture of introgression among sibling species of bacteria.</title>
        <authorList>
            <person name="Cavassim M.I.A."/>
            <person name="Moeskjaer S."/>
            <person name="Moslemi C."/>
            <person name="Fields B."/>
            <person name="Bachmann A."/>
            <person name="Vilhjalmsson B."/>
            <person name="Schierup M.H."/>
            <person name="Young J.P.W."/>
            <person name="Andersen S.U."/>
        </authorList>
    </citation>
    <scope>NUCLEOTIDE SEQUENCE [LARGE SCALE GENOMIC DNA]</scope>
    <source>
        <strain evidence="1 2">SM51</strain>
    </source>
</reference>
<sequence>MQLKTVIKLSEAKLDQWEKSHVVMHGTLDKVLDYLPNLKHADEFWNYMSFLKIKKLSVETQHSLEKYVGHYALVTNIPEEDIRFISMSIIITRSPFFPVFDIHVAGNEDDGVEEINCDGFIIANGRRLALTGLSDFLDAFIVLTDVPDVKRNPIRGTGTFEHKISGVCYTSEVILVPIDDATEMEPVIARAKKRLKIGPIELK</sequence>
<accession>A0ABY1XGZ9</accession>
<dbReference type="EMBL" id="SILG01000008">
    <property type="protein sequence ID" value="TBE57591.1"/>
    <property type="molecule type" value="Genomic_DNA"/>
</dbReference>
<evidence type="ECO:0000313" key="2">
    <source>
        <dbReference type="Proteomes" id="UP000291302"/>
    </source>
</evidence>
<evidence type="ECO:0000313" key="1">
    <source>
        <dbReference type="EMBL" id="TBE57591.1"/>
    </source>
</evidence>
<dbReference type="Proteomes" id="UP000291302">
    <property type="component" value="Unassembled WGS sequence"/>
</dbReference>
<organism evidence="1 2">
    <name type="scientific">Rhizobium beringeri</name>
    <dbReference type="NCBI Taxonomy" id="3019934"/>
    <lineage>
        <taxon>Bacteria</taxon>
        <taxon>Pseudomonadati</taxon>
        <taxon>Pseudomonadota</taxon>
        <taxon>Alphaproteobacteria</taxon>
        <taxon>Hyphomicrobiales</taxon>
        <taxon>Rhizobiaceae</taxon>
        <taxon>Rhizobium/Agrobacterium group</taxon>
        <taxon>Rhizobium</taxon>
    </lineage>
</organism>
<name>A0ABY1XGZ9_9HYPH</name>
<dbReference type="RefSeq" id="WP_130767673.1">
    <property type="nucleotide sequence ID" value="NZ_SILG01000008.1"/>
</dbReference>
<gene>
    <name evidence="1" type="ORF">ELH03_37030</name>
</gene>